<accession>A0A0Q3PH26</accession>
<organism evidence="2 4">
    <name type="scientific">Bosea thiooxidans</name>
    <dbReference type="NCBI Taxonomy" id="53254"/>
    <lineage>
        <taxon>Bacteria</taxon>
        <taxon>Pseudomonadati</taxon>
        <taxon>Pseudomonadota</taxon>
        <taxon>Alphaproteobacteria</taxon>
        <taxon>Hyphomicrobiales</taxon>
        <taxon>Boseaceae</taxon>
        <taxon>Bosea</taxon>
    </lineage>
</organism>
<sequence length="481" mass="52732">MNSFASFLDNHLFDGGSSDVFVTRQQAQADLEALRDIIRDRHSYVAAVAYPYERAIGAMIGQLPEQVSVRNLALQIQKLVQHLGDSHAQVVDWMQGLPGGCSPFAIGVENNLAFAYDPATRRLLDAAHPFVSSIDGLPFFRWLERAGDITSGPYASRSQRLARSLRLLRHVGYLRRELGLPDDPGITLELCDAANRSSRTMTVPIAETQDLSDPLLPLSNESGVRPGNIGYLRIYSQSDSALAARIDALMAPLRETDALIVDARQCGGGTRECLSALFPYFMMPEDGPYIHNVARLRAPADMSQDMLIDLLKVDDKAMFFRTDPSLPADEKAALEALLAGFHPQWQVPEGDFTDWYFGVLRAVPGKPHYDRPVYVLMDWGAGSAGDIFLSTFKGWRNVTLVGSASNGRSGNSIPFPLPNSGIRVRLSTMASFQKSGEMYDGFGIAPDLVMEARMSDWLGETDTILDRVTTMARSGKPGAAG</sequence>
<dbReference type="InterPro" id="IPR005151">
    <property type="entry name" value="Tail-specific_protease"/>
</dbReference>
<dbReference type="PANTHER" id="PTHR11261:SF3">
    <property type="entry name" value="RETINOL-BINDING PROTEIN 3"/>
    <property type="match status" value="1"/>
</dbReference>
<evidence type="ECO:0000259" key="1">
    <source>
        <dbReference type="Pfam" id="PF03572"/>
    </source>
</evidence>
<dbReference type="InterPro" id="IPR029045">
    <property type="entry name" value="ClpP/crotonase-like_dom_sf"/>
</dbReference>
<proteinExistence type="predicted"/>
<dbReference type="Pfam" id="PF03572">
    <property type="entry name" value="Peptidase_S41"/>
    <property type="match status" value="1"/>
</dbReference>
<reference evidence="2 4" key="1">
    <citation type="submission" date="2015-10" db="EMBL/GenBank/DDBJ databases">
        <title>Draft genome of Bosea thiooxidans.</title>
        <authorList>
            <person name="Wang X."/>
        </authorList>
    </citation>
    <scope>NUCLEOTIDE SEQUENCE [LARGE SCALE GENOMIC DNA]</scope>
    <source>
        <strain evidence="2 4">CGMCC 9174</strain>
    </source>
</reference>
<evidence type="ECO:0000313" key="3">
    <source>
        <dbReference type="EMBL" id="SKB76435.1"/>
    </source>
</evidence>
<dbReference type="EMBL" id="FUYX01000005">
    <property type="protein sequence ID" value="SKB76435.1"/>
    <property type="molecule type" value="Genomic_DNA"/>
</dbReference>
<evidence type="ECO:0000313" key="2">
    <source>
        <dbReference type="EMBL" id="KQK29054.1"/>
    </source>
</evidence>
<feature type="domain" description="Tail specific protease" evidence="1">
    <location>
        <begin position="228"/>
        <end position="449"/>
    </location>
</feature>
<gene>
    <name evidence="2" type="ORF">ARD30_19720</name>
    <name evidence="3" type="ORF">SAMN05660750_02188</name>
</gene>
<dbReference type="GO" id="GO:0008236">
    <property type="term" value="F:serine-type peptidase activity"/>
    <property type="evidence" value="ECO:0007669"/>
    <property type="project" value="InterPro"/>
</dbReference>
<dbReference type="STRING" id="53254.SAMN05660750_02188"/>
<reference evidence="3 5" key="2">
    <citation type="submission" date="2017-02" db="EMBL/GenBank/DDBJ databases">
        <authorList>
            <person name="Peterson S.W."/>
        </authorList>
    </citation>
    <scope>NUCLEOTIDE SEQUENCE [LARGE SCALE GENOMIC DNA]</scope>
    <source>
        <strain evidence="3 5">DSM 9653</strain>
    </source>
</reference>
<dbReference type="PANTHER" id="PTHR11261">
    <property type="entry name" value="INTERPHOTORECEPTOR RETINOID-BINDING PROTEIN"/>
    <property type="match status" value="1"/>
</dbReference>
<dbReference type="SUPFAM" id="SSF52096">
    <property type="entry name" value="ClpP/crotonase"/>
    <property type="match status" value="1"/>
</dbReference>
<evidence type="ECO:0000313" key="5">
    <source>
        <dbReference type="Proteomes" id="UP000190130"/>
    </source>
</evidence>
<dbReference type="Proteomes" id="UP000051562">
    <property type="component" value="Unassembled WGS sequence"/>
</dbReference>
<name>A0A0Q3PH26_9HYPH</name>
<dbReference type="Proteomes" id="UP000190130">
    <property type="component" value="Unassembled WGS sequence"/>
</dbReference>
<dbReference type="AlphaFoldDB" id="A0A0Q3PH26"/>
<dbReference type="RefSeq" id="WP_055729635.1">
    <property type="nucleotide sequence ID" value="NZ_FUYX01000005.1"/>
</dbReference>
<keyword evidence="4" id="KW-1185">Reference proteome</keyword>
<evidence type="ECO:0000313" key="4">
    <source>
        <dbReference type="Proteomes" id="UP000051562"/>
    </source>
</evidence>
<dbReference type="OrthoDB" id="9758793at2"/>
<protein>
    <submittedName>
        <fullName evidence="3">Peptidase family S41</fullName>
    </submittedName>
</protein>
<dbReference type="GO" id="GO:0006508">
    <property type="term" value="P:proteolysis"/>
    <property type="evidence" value="ECO:0007669"/>
    <property type="project" value="InterPro"/>
</dbReference>
<dbReference type="EMBL" id="LMAR01000053">
    <property type="protein sequence ID" value="KQK29054.1"/>
    <property type="molecule type" value="Genomic_DNA"/>
</dbReference>
<dbReference type="Gene3D" id="3.90.226.10">
    <property type="entry name" value="2-enoyl-CoA Hydratase, Chain A, domain 1"/>
    <property type="match status" value="1"/>
</dbReference>